<evidence type="ECO:0000256" key="1">
    <source>
        <dbReference type="ARBA" id="ARBA00023015"/>
    </source>
</evidence>
<dbReference type="SUPFAM" id="SSF51215">
    <property type="entry name" value="Regulatory protein AraC"/>
    <property type="match status" value="1"/>
</dbReference>
<feature type="domain" description="HTH araC/xylS-type" evidence="5">
    <location>
        <begin position="179"/>
        <end position="277"/>
    </location>
</feature>
<dbReference type="PROSITE" id="PS01124">
    <property type="entry name" value="HTH_ARAC_FAMILY_2"/>
    <property type="match status" value="1"/>
</dbReference>
<dbReference type="SUPFAM" id="SSF46689">
    <property type="entry name" value="Homeodomain-like"/>
    <property type="match status" value="2"/>
</dbReference>
<dbReference type="Gene3D" id="2.60.120.280">
    <property type="entry name" value="Regulatory protein AraC"/>
    <property type="match status" value="1"/>
</dbReference>
<evidence type="ECO:0000313" key="7">
    <source>
        <dbReference type="Proteomes" id="UP000295565"/>
    </source>
</evidence>
<dbReference type="Proteomes" id="UP000295565">
    <property type="component" value="Unassembled WGS sequence"/>
</dbReference>
<keyword evidence="7" id="KW-1185">Reference proteome</keyword>
<dbReference type="OrthoDB" id="9803764at2"/>
<name>A0A4R1K4T9_9GAMM</name>
<dbReference type="InterPro" id="IPR037923">
    <property type="entry name" value="HTH-like"/>
</dbReference>
<protein>
    <submittedName>
        <fullName evidence="6">AraC family transcriptional regulator</fullName>
    </submittedName>
</protein>
<dbReference type="GO" id="GO:0043565">
    <property type="term" value="F:sequence-specific DNA binding"/>
    <property type="evidence" value="ECO:0007669"/>
    <property type="project" value="InterPro"/>
</dbReference>
<reference evidence="6 7" key="1">
    <citation type="submission" date="2019-03" db="EMBL/GenBank/DDBJ databases">
        <title>Genomic Encyclopedia of Type Strains, Phase IV (KMG-IV): sequencing the most valuable type-strain genomes for metagenomic binning, comparative biology and taxonomic classification.</title>
        <authorList>
            <person name="Goeker M."/>
        </authorList>
    </citation>
    <scope>NUCLEOTIDE SEQUENCE [LARGE SCALE GENOMIC DNA]</scope>
    <source>
        <strain evidence="6 7">DSM 18577</strain>
    </source>
</reference>
<dbReference type="NCBIfam" id="NF007860">
    <property type="entry name" value="PRK10572.1"/>
    <property type="match status" value="1"/>
</dbReference>
<dbReference type="RefSeq" id="WP_131911711.1">
    <property type="nucleotide sequence ID" value="NZ_OU594967.1"/>
</dbReference>
<evidence type="ECO:0000259" key="5">
    <source>
        <dbReference type="PROSITE" id="PS01124"/>
    </source>
</evidence>
<dbReference type="InterPro" id="IPR003313">
    <property type="entry name" value="AraC-bd"/>
</dbReference>
<dbReference type="GO" id="GO:0003700">
    <property type="term" value="F:DNA-binding transcription factor activity"/>
    <property type="evidence" value="ECO:0007669"/>
    <property type="project" value="InterPro"/>
</dbReference>
<proteinExistence type="predicted"/>
<comment type="caution">
    <text evidence="6">The sequence shown here is derived from an EMBL/GenBank/DDBJ whole genome shotgun (WGS) entry which is preliminary data.</text>
</comment>
<evidence type="ECO:0000256" key="3">
    <source>
        <dbReference type="ARBA" id="ARBA00023159"/>
    </source>
</evidence>
<dbReference type="InterPro" id="IPR020449">
    <property type="entry name" value="Tscrpt_reg_AraC-type_HTH"/>
</dbReference>
<keyword evidence="2" id="KW-0238">DNA-binding</keyword>
<accession>A0A4R1K4T9</accession>
<evidence type="ECO:0000256" key="4">
    <source>
        <dbReference type="ARBA" id="ARBA00023163"/>
    </source>
</evidence>
<gene>
    <name evidence="6" type="ORF">EV690_0897</name>
</gene>
<dbReference type="PROSITE" id="PS00041">
    <property type="entry name" value="HTH_ARAC_FAMILY_1"/>
    <property type="match status" value="1"/>
</dbReference>
<dbReference type="Pfam" id="PF12833">
    <property type="entry name" value="HTH_18"/>
    <property type="match status" value="1"/>
</dbReference>
<dbReference type="Gene3D" id="1.10.10.60">
    <property type="entry name" value="Homeodomain-like"/>
    <property type="match status" value="2"/>
</dbReference>
<evidence type="ECO:0000313" key="6">
    <source>
        <dbReference type="EMBL" id="TCK58753.1"/>
    </source>
</evidence>
<dbReference type="InterPro" id="IPR018060">
    <property type="entry name" value="HTH_AraC"/>
</dbReference>
<evidence type="ECO:0000256" key="2">
    <source>
        <dbReference type="ARBA" id="ARBA00023125"/>
    </source>
</evidence>
<dbReference type="PANTHER" id="PTHR43280:SF25">
    <property type="entry name" value="ARABINOSE OPERON REGULATORY PROTEIN"/>
    <property type="match status" value="1"/>
</dbReference>
<keyword evidence="3" id="KW-0010">Activator</keyword>
<dbReference type="InterPro" id="IPR009057">
    <property type="entry name" value="Homeodomain-like_sf"/>
</dbReference>
<dbReference type="PRINTS" id="PR00032">
    <property type="entry name" value="HTHARAC"/>
</dbReference>
<keyword evidence="4" id="KW-0804">Transcription</keyword>
<dbReference type="Pfam" id="PF02311">
    <property type="entry name" value="AraC_binding"/>
    <property type="match status" value="1"/>
</dbReference>
<sequence length="279" mass="32381">MEQTDPLKPGYNFDAHLVAGLTSIIEGNDLDFTIDRPGGMKGYIINLTIKGQGRIFSAENAFEVKEGDLLLFPPGVAHYYRRHPNCSNWFHRWIYFRPRAFWSDWLNWQNNQHGVFVTRDLEPEMMTNLEPLFVDIEHSAKSDNPYHNDLALNLLEQLLIRCKTLQPNVMSRRIDPRILDVVQHMSQHLNEDFSNDELAAMVCISSSRLGHLFSAEMGMTITQWRDDQRITRAKQLLLATNHSINKISRMIGYSDPLYFSRVFKRIAGVSPKKFREQIS</sequence>
<dbReference type="InterPro" id="IPR018062">
    <property type="entry name" value="HTH_AraC-typ_CS"/>
</dbReference>
<dbReference type="EMBL" id="SMGD01000011">
    <property type="protein sequence ID" value="TCK58753.1"/>
    <property type="molecule type" value="Genomic_DNA"/>
</dbReference>
<keyword evidence="1" id="KW-0805">Transcription regulation</keyword>
<organism evidence="6 7">
    <name type="scientific">Celerinatantimonas diazotrophica</name>
    <dbReference type="NCBI Taxonomy" id="412034"/>
    <lineage>
        <taxon>Bacteria</taxon>
        <taxon>Pseudomonadati</taxon>
        <taxon>Pseudomonadota</taxon>
        <taxon>Gammaproteobacteria</taxon>
        <taxon>Celerinatantimonadaceae</taxon>
        <taxon>Celerinatantimonas</taxon>
    </lineage>
</organism>
<dbReference type="SMART" id="SM00342">
    <property type="entry name" value="HTH_ARAC"/>
    <property type="match status" value="1"/>
</dbReference>
<dbReference type="PANTHER" id="PTHR43280">
    <property type="entry name" value="ARAC-FAMILY TRANSCRIPTIONAL REGULATOR"/>
    <property type="match status" value="1"/>
</dbReference>
<dbReference type="AlphaFoldDB" id="A0A4R1K4T9"/>